<evidence type="ECO:0000256" key="11">
    <source>
        <dbReference type="SAM" id="Phobius"/>
    </source>
</evidence>
<evidence type="ECO:0000256" key="1">
    <source>
        <dbReference type="ARBA" id="ARBA00004651"/>
    </source>
</evidence>
<dbReference type="SUPFAM" id="SSF81321">
    <property type="entry name" value="Family A G protein-coupled receptor-like"/>
    <property type="match status" value="1"/>
</dbReference>
<dbReference type="GO" id="GO:0005886">
    <property type="term" value="C:plasma membrane"/>
    <property type="evidence" value="ECO:0007669"/>
    <property type="project" value="UniProtKB-SubCell"/>
</dbReference>
<evidence type="ECO:0000313" key="13">
    <source>
        <dbReference type="EMBL" id="CAF1340852.1"/>
    </source>
</evidence>
<feature type="transmembrane region" description="Helical" evidence="11">
    <location>
        <begin position="148"/>
        <end position="167"/>
    </location>
</feature>
<dbReference type="AlphaFoldDB" id="A0A815GJK2"/>
<dbReference type="GO" id="GO:0004930">
    <property type="term" value="F:G protein-coupled receptor activity"/>
    <property type="evidence" value="ECO:0007669"/>
    <property type="project" value="UniProtKB-KW"/>
</dbReference>
<keyword evidence="7" id="KW-1015">Disulfide bond</keyword>
<evidence type="ECO:0000256" key="9">
    <source>
        <dbReference type="ARBA" id="ARBA00023180"/>
    </source>
</evidence>
<feature type="transmembrane region" description="Helical" evidence="11">
    <location>
        <begin position="69"/>
        <end position="87"/>
    </location>
</feature>
<dbReference type="Proteomes" id="UP000663864">
    <property type="component" value="Unassembled WGS sequence"/>
</dbReference>
<gene>
    <name evidence="14" type="ORF">JBS370_LOCUS26083</name>
    <name evidence="13" type="ORF">ZHD862_LOCUS30040</name>
</gene>
<comment type="caution">
    <text evidence="13">The sequence shown here is derived from an EMBL/GenBank/DDBJ whole genome shotgun (WGS) entry which is preliminary data.</text>
</comment>
<keyword evidence="5" id="KW-0297">G-protein coupled receptor</keyword>
<dbReference type="PANTHER" id="PTHR45695">
    <property type="entry name" value="LEUCOKININ RECEPTOR-RELATED"/>
    <property type="match status" value="1"/>
</dbReference>
<organism evidence="13 15">
    <name type="scientific">Rotaria sordida</name>
    <dbReference type="NCBI Taxonomy" id="392033"/>
    <lineage>
        <taxon>Eukaryota</taxon>
        <taxon>Metazoa</taxon>
        <taxon>Spiralia</taxon>
        <taxon>Gnathifera</taxon>
        <taxon>Rotifera</taxon>
        <taxon>Eurotatoria</taxon>
        <taxon>Bdelloidea</taxon>
        <taxon>Philodinida</taxon>
        <taxon>Philodinidae</taxon>
        <taxon>Rotaria</taxon>
    </lineage>
</organism>
<protein>
    <recommendedName>
        <fullName evidence="12">G-protein coupled receptors family 1 profile domain-containing protein</fullName>
    </recommendedName>
</protein>
<keyword evidence="10" id="KW-0807">Transducer</keyword>
<keyword evidence="3 11" id="KW-0812">Transmembrane</keyword>
<dbReference type="PROSITE" id="PS50262">
    <property type="entry name" value="G_PROTEIN_RECEP_F1_2"/>
    <property type="match status" value="1"/>
</dbReference>
<dbReference type="PANTHER" id="PTHR45695:SF23">
    <property type="entry name" value="GALANIN-LIKE G-PROTEIN COUPLED RECEPTOR NPR-9"/>
    <property type="match status" value="1"/>
</dbReference>
<reference evidence="13" key="1">
    <citation type="submission" date="2021-02" db="EMBL/GenBank/DDBJ databases">
        <authorList>
            <person name="Nowell W R."/>
        </authorList>
    </citation>
    <scope>NUCLEOTIDE SEQUENCE</scope>
</reference>
<proteinExistence type="predicted"/>
<sequence>MEMNNSKMMILNETITRKSSSTHNIYIISAGHLLIVLYCIIFILGFLGNSAVIYVAIRKKKYRNVTNCYVINLALADLLFLTLAIPYTTYLGLVNTYPFGKTICKIYIYLVYVFLLAICNTLAAMSIDRYLYITLPTSKLQHRSPQTAFIVCILIWTSSLVLIIPYHIVSRMFTSNSNTCGLNDHKSFTICFLVFCSYYALPLFIIIVCYTKLAMHVIRSNRLIAIRMNTKTISKSLKIKQKQVTRMVIIVTLAFAVCWLPIHILELMKCANSSILYALVQSYPKVLYSIRVFTHALAYFNSCLNPYLYALLNRNFCVDLMDIIPLRFIRHSRMRILETNTSNLKEKFLSPTVIPNESSLKKELNNNDVAAHGIDYNEKPKSKTVDVSRQIELHEM</sequence>
<dbReference type="Proteomes" id="UP000663836">
    <property type="component" value="Unassembled WGS sequence"/>
</dbReference>
<evidence type="ECO:0000256" key="7">
    <source>
        <dbReference type="ARBA" id="ARBA00023157"/>
    </source>
</evidence>
<evidence type="ECO:0000256" key="4">
    <source>
        <dbReference type="ARBA" id="ARBA00022989"/>
    </source>
</evidence>
<keyword evidence="4 11" id="KW-1133">Transmembrane helix</keyword>
<dbReference type="PRINTS" id="PR00237">
    <property type="entry name" value="GPCRRHODOPSN"/>
</dbReference>
<evidence type="ECO:0000313" key="15">
    <source>
        <dbReference type="Proteomes" id="UP000663864"/>
    </source>
</evidence>
<feature type="transmembrane region" description="Helical" evidence="11">
    <location>
        <begin position="187"/>
        <end position="210"/>
    </location>
</feature>
<evidence type="ECO:0000313" key="14">
    <source>
        <dbReference type="EMBL" id="CAF3997524.1"/>
    </source>
</evidence>
<evidence type="ECO:0000256" key="5">
    <source>
        <dbReference type="ARBA" id="ARBA00023040"/>
    </source>
</evidence>
<accession>A0A815GJK2</accession>
<evidence type="ECO:0000256" key="2">
    <source>
        <dbReference type="ARBA" id="ARBA00022475"/>
    </source>
</evidence>
<keyword evidence="2" id="KW-1003">Cell membrane</keyword>
<comment type="subcellular location">
    <subcellularLocation>
        <location evidence="1">Cell membrane</location>
        <topology evidence="1">Multi-pass membrane protein</topology>
    </subcellularLocation>
</comment>
<evidence type="ECO:0000256" key="10">
    <source>
        <dbReference type="ARBA" id="ARBA00023224"/>
    </source>
</evidence>
<evidence type="ECO:0000256" key="6">
    <source>
        <dbReference type="ARBA" id="ARBA00023136"/>
    </source>
</evidence>
<keyword evidence="9" id="KW-0325">Glycoprotein</keyword>
<evidence type="ECO:0000259" key="12">
    <source>
        <dbReference type="PROSITE" id="PS50262"/>
    </source>
</evidence>
<dbReference type="Gene3D" id="1.20.1070.10">
    <property type="entry name" value="Rhodopsin 7-helix transmembrane proteins"/>
    <property type="match status" value="1"/>
</dbReference>
<evidence type="ECO:0000256" key="3">
    <source>
        <dbReference type="ARBA" id="ARBA00022692"/>
    </source>
</evidence>
<dbReference type="InterPro" id="IPR000276">
    <property type="entry name" value="GPCR_Rhodpsn"/>
</dbReference>
<feature type="transmembrane region" description="Helical" evidence="11">
    <location>
        <begin position="244"/>
        <end position="265"/>
    </location>
</feature>
<evidence type="ECO:0000256" key="8">
    <source>
        <dbReference type="ARBA" id="ARBA00023170"/>
    </source>
</evidence>
<name>A0A815GJK2_9BILA</name>
<feature type="domain" description="G-protein coupled receptors family 1 profile" evidence="12">
    <location>
        <begin position="48"/>
        <end position="309"/>
    </location>
</feature>
<feature type="transmembrane region" description="Helical" evidence="11">
    <location>
        <begin position="107"/>
        <end position="127"/>
    </location>
</feature>
<feature type="transmembrane region" description="Helical" evidence="11">
    <location>
        <begin position="25"/>
        <end position="57"/>
    </location>
</feature>
<dbReference type="EMBL" id="CAJOBD010004509">
    <property type="protein sequence ID" value="CAF3997524.1"/>
    <property type="molecule type" value="Genomic_DNA"/>
</dbReference>
<keyword evidence="8" id="KW-0675">Receptor</keyword>
<dbReference type="EMBL" id="CAJNOT010002749">
    <property type="protein sequence ID" value="CAF1340852.1"/>
    <property type="molecule type" value="Genomic_DNA"/>
</dbReference>
<dbReference type="InterPro" id="IPR017452">
    <property type="entry name" value="GPCR_Rhodpsn_7TM"/>
</dbReference>
<dbReference type="Pfam" id="PF00001">
    <property type="entry name" value="7tm_1"/>
    <property type="match status" value="1"/>
</dbReference>
<keyword evidence="6 11" id="KW-0472">Membrane</keyword>